<reference evidence="1 2" key="1">
    <citation type="submission" date="2024-02" db="EMBL/GenBank/DDBJ databases">
        <authorList>
            <person name="Daric V."/>
            <person name="Darras S."/>
        </authorList>
    </citation>
    <scope>NUCLEOTIDE SEQUENCE [LARGE SCALE GENOMIC DNA]</scope>
</reference>
<gene>
    <name evidence="1" type="ORF">CVLEPA_LOCUS11160</name>
</gene>
<keyword evidence="2" id="KW-1185">Reference proteome</keyword>
<protein>
    <submittedName>
        <fullName evidence="1">Uncharacterized protein</fullName>
    </submittedName>
</protein>
<accession>A0ABP0FQY2</accession>
<sequence length="98" mass="10925">MSDADQLGPRYQSAVKEAQGRFTAPHRATLSTTPPVVDYMDNAGLDIRTIIDILAYRYFILFVTRLEEINTQNTISVLCRSGRSGSPGDIECDLWVTT</sequence>
<name>A0ABP0FQY2_CLALP</name>
<proteinExistence type="predicted"/>
<dbReference type="Proteomes" id="UP001642483">
    <property type="component" value="Unassembled WGS sequence"/>
</dbReference>
<evidence type="ECO:0000313" key="1">
    <source>
        <dbReference type="EMBL" id="CAK8680929.1"/>
    </source>
</evidence>
<organism evidence="1 2">
    <name type="scientific">Clavelina lepadiformis</name>
    <name type="common">Light-bulb sea squirt</name>
    <name type="synonym">Ascidia lepadiformis</name>
    <dbReference type="NCBI Taxonomy" id="159417"/>
    <lineage>
        <taxon>Eukaryota</taxon>
        <taxon>Metazoa</taxon>
        <taxon>Chordata</taxon>
        <taxon>Tunicata</taxon>
        <taxon>Ascidiacea</taxon>
        <taxon>Aplousobranchia</taxon>
        <taxon>Clavelinidae</taxon>
        <taxon>Clavelina</taxon>
    </lineage>
</organism>
<comment type="caution">
    <text evidence="1">The sequence shown here is derived from an EMBL/GenBank/DDBJ whole genome shotgun (WGS) entry which is preliminary data.</text>
</comment>
<dbReference type="EMBL" id="CAWYQH010000079">
    <property type="protein sequence ID" value="CAK8680929.1"/>
    <property type="molecule type" value="Genomic_DNA"/>
</dbReference>
<evidence type="ECO:0000313" key="2">
    <source>
        <dbReference type="Proteomes" id="UP001642483"/>
    </source>
</evidence>